<feature type="region of interest" description="Disordered" evidence="1">
    <location>
        <begin position="1"/>
        <end position="49"/>
    </location>
</feature>
<comment type="caution">
    <text evidence="2">The sequence shown here is derived from an EMBL/GenBank/DDBJ whole genome shotgun (WGS) entry which is preliminary data.</text>
</comment>
<keyword evidence="3" id="KW-1185">Reference proteome</keyword>
<name>V4RP44_9HYPH</name>
<dbReference type="STRING" id="631454.N177_0465"/>
<dbReference type="AlphaFoldDB" id="V4RP44"/>
<accession>V4RP44</accession>
<organism evidence="2 3">
    <name type="scientific">Lutibaculum baratangense AMV1</name>
    <dbReference type="NCBI Taxonomy" id="631454"/>
    <lineage>
        <taxon>Bacteria</taxon>
        <taxon>Pseudomonadati</taxon>
        <taxon>Pseudomonadota</taxon>
        <taxon>Alphaproteobacteria</taxon>
        <taxon>Hyphomicrobiales</taxon>
        <taxon>Tepidamorphaceae</taxon>
        <taxon>Lutibaculum</taxon>
    </lineage>
</organism>
<evidence type="ECO:0000256" key="1">
    <source>
        <dbReference type="SAM" id="MobiDB-lite"/>
    </source>
</evidence>
<dbReference type="Proteomes" id="UP000017819">
    <property type="component" value="Unassembled WGS sequence"/>
</dbReference>
<evidence type="ECO:0000313" key="2">
    <source>
        <dbReference type="EMBL" id="ESR27039.1"/>
    </source>
</evidence>
<protein>
    <submittedName>
        <fullName evidence="2">Uncharacterized protein</fullName>
    </submittedName>
</protein>
<proteinExistence type="predicted"/>
<gene>
    <name evidence="2" type="ORF">N177_0465</name>
</gene>
<dbReference type="EMBL" id="AWXZ01000012">
    <property type="protein sequence ID" value="ESR27039.1"/>
    <property type="molecule type" value="Genomic_DNA"/>
</dbReference>
<evidence type="ECO:0000313" key="3">
    <source>
        <dbReference type="Proteomes" id="UP000017819"/>
    </source>
</evidence>
<sequence>MRSGPGFAACGGDAMSVPQRKPPPGGRRGPAAGVSCTQTSRRGQCSAAP</sequence>
<reference evidence="2 3" key="1">
    <citation type="journal article" date="2014" name="Genome Announc.">
        <title>Draft Genome Sequence of Lutibaculum baratangense Strain AMV1T, Isolated from a Mud Volcano in Andamans, India.</title>
        <authorList>
            <person name="Singh A."/>
            <person name="Sreenivas A."/>
            <person name="Sathyanarayana Reddy G."/>
            <person name="Pinnaka A.K."/>
            <person name="Shivaji S."/>
        </authorList>
    </citation>
    <scope>NUCLEOTIDE SEQUENCE [LARGE SCALE GENOMIC DNA]</scope>
    <source>
        <strain evidence="2 3">AMV1</strain>
    </source>
</reference>